<sequence>MAADSRPSRTPRTSVWLEDGTTGAKRRSGERRAAARRQGGSAKQGQQPALDLGSITAAAVRLLDAEGLAKFSMRRLASELGVTAMSVYWYVDSKDALLELALDAVQGEVPLPDPADESANWRDQLRQLAYGYRALFVEHPWLCQMFGNHLNVGPQATAFAEASTSVMRRTGLPARLLSGALYGLFYFVFGFATVESNWDARCREAGLTTDEYYAIVRSRLADRPEFEGSLDLRAEAGESGSVAEARDWDFAVALDCILAGIEAQCALLPSTTDGPTA</sequence>
<comment type="caution">
    <text evidence="8">The sequence shown here is derived from an EMBL/GenBank/DDBJ whole genome shotgun (WGS) entry which is preliminary data.</text>
</comment>
<feature type="region of interest" description="Disordered" evidence="5">
    <location>
        <begin position="1"/>
        <end position="48"/>
    </location>
</feature>
<keyword evidence="6" id="KW-0812">Transmembrane</keyword>
<evidence type="ECO:0000256" key="4">
    <source>
        <dbReference type="PROSITE-ProRule" id="PRU00335"/>
    </source>
</evidence>
<dbReference type="Proteomes" id="UP000176101">
    <property type="component" value="Unassembled WGS sequence"/>
</dbReference>
<gene>
    <name evidence="8" type="ORF">AN216_23005</name>
</gene>
<evidence type="ECO:0000313" key="8">
    <source>
        <dbReference type="EMBL" id="OEU95994.1"/>
    </source>
</evidence>
<dbReference type="GO" id="GO:0045892">
    <property type="term" value="P:negative regulation of DNA-templated transcription"/>
    <property type="evidence" value="ECO:0007669"/>
    <property type="project" value="InterPro"/>
</dbReference>
<dbReference type="PANTHER" id="PTHR30055:SF151">
    <property type="entry name" value="TRANSCRIPTIONAL REGULATORY PROTEIN"/>
    <property type="match status" value="1"/>
</dbReference>
<dbReference type="PANTHER" id="PTHR30055">
    <property type="entry name" value="HTH-TYPE TRANSCRIPTIONAL REGULATOR RUTR"/>
    <property type="match status" value="1"/>
</dbReference>
<feature type="DNA-binding region" description="H-T-H motif" evidence="4">
    <location>
        <begin position="72"/>
        <end position="91"/>
    </location>
</feature>
<dbReference type="InterPro" id="IPR001647">
    <property type="entry name" value="HTH_TetR"/>
</dbReference>
<feature type="transmembrane region" description="Helical" evidence="6">
    <location>
        <begin position="176"/>
        <end position="194"/>
    </location>
</feature>
<dbReference type="InterPro" id="IPR009057">
    <property type="entry name" value="Homeodomain-like_sf"/>
</dbReference>
<keyword evidence="9" id="KW-1185">Reference proteome</keyword>
<accession>A0A1E7JWF7</accession>
<dbReference type="PRINTS" id="PR00455">
    <property type="entry name" value="HTHTETR"/>
</dbReference>
<dbReference type="Pfam" id="PF02909">
    <property type="entry name" value="TetR_C_1"/>
    <property type="match status" value="1"/>
</dbReference>
<dbReference type="OrthoDB" id="3214072at2"/>
<reference evidence="8 9" key="1">
    <citation type="journal article" date="2016" name="Front. Microbiol.">
        <title>Comparative Genomics Analysis of Streptomyces Species Reveals Their Adaptation to the Marine Environment and Their Diversity at the Genomic Level.</title>
        <authorList>
            <person name="Tian X."/>
            <person name="Zhang Z."/>
            <person name="Yang T."/>
            <person name="Chen M."/>
            <person name="Li J."/>
            <person name="Chen F."/>
            <person name="Yang J."/>
            <person name="Li W."/>
            <person name="Zhang B."/>
            <person name="Zhang Z."/>
            <person name="Wu J."/>
            <person name="Zhang C."/>
            <person name="Long L."/>
            <person name="Xiao J."/>
        </authorList>
    </citation>
    <scope>NUCLEOTIDE SEQUENCE [LARGE SCALE GENOMIC DNA]</scope>
    <source>
        <strain evidence="8 9">SCSIO 02100</strain>
    </source>
</reference>
<dbReference type="SUPFAM" id="SSF48498">
    <property type="entry name" value="Tetracyclin repressor-like, C-terminal domain"/>
    <property type="match status" value="1"/>
</dbReference>
<evidence type="ECO:0000256" key="2">
    <source>
        <dbReference type="ARBA" id="ARBA00023125"/>
    </source>
</evidence>
<dbReference type="Gene3D" id="1.10.10.60">
    <property type="entry name" value="Homeodomain-like"/>
    <property type="match status" value="1"/>
</dbReference>
<evidence type="ECO:0000256" key="3">
    <source>
        <dbReference type="ARBA" id="ARBA00023163"/>
    </source>
</evidence>
<dbReference type="Gene3D" id="1.10.357.10">
    <property type="entry name" value="Tetracycline Repressor, domain 2"/>
    <property type="match status" value="1"/>
</dbReference>
<dbReference type="InterPro" id="IPR050109">
    <property type="entry name" value="HTH-type_TetR-like_transc_reg"/>
</dbReference>
<proteinExistence type="predicted"/>
<evidence type="ECO:0000259" key="7">
    <source>
        <dbReference type="PROSITE" id="PS50977"/>
    </source>
</evidence>
<dbReference type="InterPro" id="IPR004111">
    <property type="entry name" value="Repressor_TetR_C"/>
</dbReference>
<dbReference type="GO" id="GO:0000976">
    <property type="term" value="F:transcription cis-regulatory region binding"/>
    <property type="evidence" value="ECO:0007669"/>
    <property type="project" value="TreeGrafter"/>
</dbReference>
<keyword evidence="2 4" id="KW-0238">DNA-binding</keyword>
<protein>
    <recommendedName>
        <fullName evidence="7">HTH tetR-type domain-containing protein</fullName>
    </recommendedName>
</protein>
<dbReference type="Pfam" id="PF00440">
    <property type="entry name" value="TetR_N"/>
    <property type="match status" value="1"/>
</dbReference>
<dbReference type="PROSITE" id="PS50977">
    <property type="entry name" value="HTH_TETR_2"/>
    <property type="match status" value="1"/>
</dbReference>
<dbReference type="AlphaFoldDB" id="A0A1E7JWF7"/>
<evidence type="ECO:0000256" key="5">
    <source>
        <dbReference type="SAM" id="MobiDB-lite"/>
    </source>
</evidence>
<dbReference type="InterPro" id="IPR036271">
    <property type="entry name" value="Tet_transcr_reg_TetR-rel_C_sf"/>
</dbReference>
<keyword evidence="1" id="KW-0805">Transcription regulation</keyword>
<dbReference type="GO" id="GO:0003700">
    <property type="term" value="F:DNA-binding transcription factor activity"/>
    <property type="evidence" value="ECO:0007669"/>
    <property type="project" value="TreeGrafter"/>
</dbReference>
<dbReference type="RefSeq" id="WP_070198607.1">
    <property type="nucleotide sequence ID" value="NZ_LJGU01000149.1"/>
</dbReference>
<keyword evidence="6" id="KW-1133">Transmembrane helix</keyword>
<dbReference type="PATRIC" id="fig|1075402.3.peg.820"/>
<keyword evidence="6" id="KW-0472">Membrane</keyword>
<evidence type="ECO:0000256" key="6">
    <source>
        <dbReference type="SAM" id="Phobius"/>
    </source>
</evidence>
<evidence type="ECO:0000256" key="1">
    <source>
        <dbReference type="ARBA" id="ARBA00023015"/>
    </source>
</evidence>
<dbReference type="SUPFAM" id="SSF46689">
    <property type="entry name" value="Homeodomain-like"/>
    <property type="match status" value="1"/>
</dbReference>
<keyword evidence="3" id="KW-0804">Transcription</keyword>
<feature type="compositionally biased region" description="Low complexity" evidence="5">
    <location>
        <begin position="36"/>
        <end position="47"/>
    </location>
</feature>
<evidence type="ECO:0000313" key="9">
    <source>
        <dbReference type="Proteomes" id="UP000176101"/>
    </source>
</evidence>
<dbReference type="EMBL" id="LJGU01000149">
    <property type="protein sequence ID" value="OEU95994.1"/>
    <property type="molecule type" value="Genomic_DNA"/>
</dbReference>
<name>A0A1E7JWF7_9ACTN</name>
<feature type="domain" description="HTH tetR-type" evidence="7">
    <location>
        <begin position="49"/>
        <end position="109"/>
    </location>
</feature>
<organism evidence="8 9">
    <name type="scientific">Streptomyces oceani</name>
    <dbReference type="NCBI Taxonomy" id="1075402"/>
    <lineage>
        <taxon>Bacteria</taxon>
        <taxon>Bacillati</taxon>
        <taxon>Actinomycetota</taxon>
        <taxon>Actinomycetes</taxon>
        <taxon>Kitasatosporales</taxon>
        <taxon>Streptomycetaceae</taxon>
        <taxon>Streptomyces</taxon>
    </lineage>
</organism>
<dbReference type="STRING" id="1075402.AN216_23005"/>